<reference evidence="1 2" key="1">
    <citation type="submission" date="2013-02" db="EMBL/GenBank/DDBJ databases">
        <title>The Genome Sequence of Acinetobacter sp. NIPH 809.</title>
        <authorList>
            <consortium name="The Broad Institute Genome Sequencing Platform"/>
            <consortium name="The Broad Institute Genome Sequencing Center for Infectious Disease"/>
            <person name="Cerqueira G."/>
            <person name="Feldgarden M."/>
            <person name="Courvalin P."/>
            <person name="Perichon B."/>
            <person name="Grillot-Courvalin C."/>
            <person name="Clermont D."/>
            <person name="Rocha E."/>
            <person name="Yoon E.-J."/>
            <person name="Nemec A."/>
            <person name="Walker B."/>
            <person name="Young S.K."/>
            <person name="Zeng Q."/>
            <person name="Gargeya S."/>
            <person name="Fitzgerald M."/>
            <person name="Haas B."/>
            <person name="Abouelleil A."/>
            <person name="Alvarado L."/>
            <person name="Arachchi H.M."/>
            <person name="Berlin A.M."/>
            <person name="Chapman S.B."/>
            <person name="Dewar J."/>
            <person name="Goldberg J."/>
            <person name="Griggs A."/>
            <person name="Gujja S."/>
            <person name="Hansen M."/>
            <person name="Howarth C."/>
            <person name="Imamovic A."/>
            <person name="Larimer J."/>
            <person name="McCowan C."/>
            <person name="Murphy C."/>
            <person name="Neiman D."/>
            <person name="Pearson M."/>
            <person name="Priest M."/>
            <person name="Roberts A."/>
            <person name="Saif S."/>
            <person name="Shea T."/>
            <person name="Sisk P."/>
            <person name="Sykes S."/>
            <person name="Wortman J."/>
            <person name="Nusbaum C."/>
            <person name="Birren B."/>
        </authorList>
    </citation>
    <scope>NUCLEOTIDE SEQUENCE [LARGE SCALE GENOMIC DNA]</scope>
    <source>
        <strain evidence="1 2">NIPH 809</strain>
    </source>
</reference>
<dbReference type="Proteomes" id="UP000013034">
    <property type="component" value="Unassembled WGS sequence"/>
</dbReference>
<comment type="caution">
    <text evidence="1">The sequence shown here is derived from an EMBL/GenBank/DDBJ whole genome shotgun (WGS) entry which is preliminary data.</text>
</comment>
<keyword evidence="2" id="KW-1185">Reference proteome</keyword>
<organism evidence="1 2">
    <name type="scientific">Acinetobacter proteolyticus</name>
    <dbReference type="NCBI Taxonomy" id="1776741"/>
    <lineage>
        <taxon>Bacteria</taxon>
        <taxon>Pseudomonadati</taxon>
        <taxon>Pseudomonadota</taxon>
        <taxon>Gammaproteobacteria</taxon>
        <taxon>Moraxellales</taxon>
        <taxon>Moraxellaceae</taxon>
        <taxon>Acinetobacter</taxon>
    </lineage>
</organism>
<accession>A0ABN0JG88</accession>
<name>A0ABN0JG88_9GAMM</name>
<evidence type="ECO:0000313" key="2">
    <source>
        <dbReference type="Proteomes" id="UP000013034"/>
    </source>
</evidence>
<sequence>MKISGIKKAPYFRRREAFSLLHKECNYEQYGTDRK</sequence>
<proteinExistence type="predicted"/>
<dbReference type="EMBL" id="APOI01000014">
    <property type="protein sequence ID" value="ENU24185.1"/>
    <property type="molecule type" value="Genomic_DNA"/>
</dbReference>
<protein>
    <submittedName>
        <fullName evidence="1">Uncharacterized protein</fullName>
    </submittedName>
</protein>
<gene>
    <name evidence="1" type="ORF">F993_01501</name>
</gene>
<evidence type="ECO:0000313" key="1">
    <source>
        <dbReference type="EMBL" id="ENU24185.1"/>
    </source>
</evidence>